<reference evidence="1" key="1">
    <citation type="journal article" date="2017" name="Elife">
        <title>The kinetoplastid-infecting Bodo saltans virus (BsV), a window into the most abundant giant viruses in the sea.</title>
        <authorList>
            <person name="Deeg C.M."/>
            <person name="Chow C.-E.T."/>
            <person name="Suttle C.A."/>
        </authorList>
    </citation>
    <scope>NUCLEOTIDE SEQUENCE</scope>
    <source>
        <strain evidence="1">NG1</strain>
    </source>
</reference>
<sequence>MRRNFQYRLFKNFEELKNAKNIDKKAKWLLSQLNEKTKLILTKSDEQINDQLSELKKLETKWIWFHDAINQTSVMRLIFSFDDLYAYIYKLYNMKINTKEQFSQFTEIYSSDLVDTELQNYFEYVIFDCTRIDGDIAYLNKILAMMQNGIFKKYEYVEIYAG</sequence>
<dbReference type="Proteomes" id="UP000240325">
    <property type="component" value="Segment"/>
</dbReference>
<organism evidence="1">
    <name type="scientific">Bodo saltans virus</name>
    <dbReference type="NCBI Taxonomy" id="2024608"/>
    <lineage>
        <taxon>Viruses</taxon>
        <taxon>Varidnaviria</taxon>
        <taxon>Bamfordvirae</taxon>
        <taxon>Nucleocytoviricota</taxon>
        <taxon>Megaviricetes</taxon>
        <taxon>Imitervirales</taxon>
        <taxon>Mimiviridae</taxon>
        <taxon>Klosneuvirinae</taxon>
        <taxon>Theiavirus</taxon>
        <taxon>Theiavirus salishense</taxon>
    </lineage>
</organism>
<protein>
    <submittedName>
        <fullName evidence="1">Uncharacterized protein</fullName>
    </submittedName>
</protein>
<keyword evidence="2" id="KW-1185">Reference proteome</keyword>
<proteinExistence type="predicted"/>
<gene>
    <name evidence="1" type="ORF">BMW23_0282</name>
</gene>
<accession>A0A2H4UTR5</accession>
<dbReference type="EMBL" id="MF782455">
    <property type="protein sequence ID" value="ATZ80340.1"/>
    <property type="molecule type" value="Genomic_DNA"/>
</dbReference>
<evidence type="ECO:0000313" key="1">
    <source>
        <dbReference type="EMBL" id="ATZ80340.1"/>
    </source>
</evidence>
<name>A0A2H4UTR5_9VIRU</name>
<evidence type="ECO:0000313" key="2">
    <source>
        <dbReference type="Proteomes" id="UP000240325"/>
    </source>
</evidence>